<evidence type="ECO:0000256" key="1">
    <source>
        <dbReference type="SAM" id="MobiDB-lite"/>
    </source>
</evidence>
<reference evidence="2 3" key="1">
    <citation type="submission" date="2018-10" db="EMBL/GenBank/DDBJ databases">
        <title>Isolation from soil.</title>
        <authorList>
            <person name="Hu J."/>
        </authorList>
    </citation>
    <scope>NUCLEOTIDE SEQUENCE [LARGE SCALE GENOMIC DNA]</scope>
    <source>
        <strain evidence="2 3">NEAU-Ht49</strain>
    </source>
</reference>
<accession>A0A3M2LYT1</accession>
<proteinExistence type="predicted"/>
<name>A0A3M2LYT1_9ACTN</name>
<protein>
    <recommendedName>
        <fullName evidence="4">Arsenate reductase</fullName>
    </recommendedName>
</protein>
<dbReference type="OrthoDB" id="8421706at2"/>
<evidence type="ECO:0000313" key="2">
    <source>
        <dbReference type="EMBL" id="RMI42437.1"/>
    </source>
</evidence>
<dbReference type="EMBL" id="RFFG01000033">
    <property type="protein sequence ID" value="RMI42437.1"/>
    <property type="molecule type" value="Genomic_DNA"/>
</dbReference>
<dbReference type="AlphaFoldDB" id="A0A3M2LYT1"/>
<evidence type="ECO:0008006" key="4">
    <source>
        <dbReference type="Google" id="ProtNLM"/>
    </source>
</evidence>
<keyword evidence="3" id="KW-1185">Reference proteome</keyword>
<gene>
    <name evidence="2" type="ORF">EBO15_19570</name>
</gene>
<dbReference type="Proteomes" id="UP000282674">
    <property type="component" value="Unassembled WGS sequence"/>
</dbReference>
<evidence type="ECO:0000313" key="3">
    <source>
        <dbReference type="Proteomes" id="UP000282674"/>
    </source>
</evidence>
<organism evidence="2 3">
    <name type="scientific">Actinomadura harenae</name>
    <dbReference type="NCBI Taxonomy" id="2483351"/>
    <lineage>
        <taxon>Bacteria</taxon>
        <taxon>Bacillati</taxon>
        <taxon>Actinomycetota</taxon>
        <taxon>Actinomycetes</taxon>
        <taxon>Streptosporangiales</taxon>
        <taxon>Thermomonosporaceae</taxon>
        <taxon>Actinomadura</taxon>
    </lineage>
</organism>
<sequence length="132" mass="13935">MDLRRGRTGPGSVDQGAGDEWVPQSCTLPADEQPLRIKEFDALFAEAVTEVCEVALGRVRMRLRKEPGIAARAAELASRETGCCSFFTFTLIATSGGLMLEVSVAPQRAQVVTALARRAADVAGVAVTEVGG</sequence>
<comment type="caution">
    <text evidence="2">The sequence shown here is derived from an EMBL/GenBank/DDBJ whole genome shotgun (WGS) entry which is preliminary data.</text>
</comment>
<feature type="region of interest" description="Disordered" evidence="1">
    <location>
        <begin position="1"/>
        <end position="25"/>
    </location>
</feature>